<protein>
    <recommendedName>
        <fullName evidence="7">Glutamate-1-semialdehyde 2,1-aminomutase</fullName>
        <shortName evidence="7">GSA</shortName>
        <ecNumber evidence="7">5.4.3.8</ecNumber>
    </recommendedName>
    <alternativeName>
        <fullName evidence="7">Glutamate-1-semialdehyde aminotransferase</fullName>
        <shortName evidence="7">GSA-AT</shortName>
    </alternativeName>
</protein>
<comment type="pathway">
    <text evidence="2">Porphyrin-containing compound metabolism; protoporphyrin-IX biosynthesis; 5-aminolevulinate from L-glutamyl-tRNA(Glu): step 2/2.</text>
</comment>
<evidence type="ECO:0000256" key="3">
    <source>
        <dbReference type="ARBA" id="ARBA00008981"/>
    </source>
</evidence>
<evidence type="ECO:0000313" key="8">
    <source>
        <dbReference type="EMBL" id="MBB6145491.1"/>
    </source>
</evidence>
<dbReference type="GO" id="GO:0008483">
    <property type="term" value="F:transaminase activity"/>
    <property type="evidence" value="ECO:0007669"/>
    <property type="project" value="InterPro"/>
</dbReference>
<dbReference type="EC" id="5.4.3.8" evidence="7"/>
<comment type="caution">
    <text evidence="8">The sequence shown here is derived from an EMBL/GenBank/DDBJ whole genome shotgun (WGS) entry which is preliminary data.</text>
</comment>
<dbReference type="HAMAP" id="MF_00375">
    <property type="entry name" value="HemL_aminotrans_3"/>
    <property type="match status" value="1"/>
</dbReference>
<proteinExistence type="inferred from homology"/>
<dbReference type="UniPathway" id="UPA00251">
    <property type="reaction ID" value="UER00317"/>
</dbReference>
<dbReference type="PANTHER" id="PTHR43713">
    <property type="entry name" value="GLUTAMATE-1-SEMIALDEHYDE 2,1-AMINOMUTASE"/>
    <property type="match status" value="1"/>
</dbReference>
<evidence type="ECO:0000256" key="2">
    <source>
        <dbReference type="ARBA" id="ARBA00004819"/>
    </source>
</evidence>
<dbReference type="PANTHER" id="PTHR43713:SF3">
    <property type="entry name" value="GLUTAMATE-1-SEMIALDEHYDE 2,1-AMINOMUTASE 1, CHLOROPLASTIC-RELATED"/>
    <property type="match status" value="1"/>
</dbReference>
<evidence type="ECO:0000256" key="1">
    <source>
        <dbReference type="ARBA" id="ARBA00001933"/>
    </source>
</evidence>
<dbReference type="Proteomes" id="UP000538666">
    <property type="component" value="Unassembled WGS sequence"/>
</dbReference>
<dbReference type="GO" id="GO:0005737">
    <property type="term" value="C:cytoplasm"/>
    <property type="evidence" value="ECO:0007669"/>
    <property type="project" value="UniProtKB-SubCell"/>
</dbReference>
<comment type="subcellular location">
    <subcellularLocation>
        <location evidence="7">Cytoplasm</location>
    </subcellularLocation>
</comment>
<evidence type="ECO:0000256" key="6">
    <source>
        <dbReference type="ARBA" id="ARBA00023244"/>
    </source>
</evidence>
<dbReference type="AlphaFoldDB" id="A0A841K2V5"/>
<dbReference type="EMBL" id="JACHEK010000007">
    <property type="protein sequence ID" value="MBB6145491.1"/>
    <property type="molecule type" value="Genomic_DNA"/>
</dbReference>
<dbReference type="InterPro" id="IPR015424">
    <property type="entry name" value="PyrdxlP-dep_Trfase"/>
</dbReference>
<dbReference type="InterPro" id="IPR015421">
    <property type="entry name" value="PyrdxlP-dep_Trfase_major"/>
</dbReference>
<gene>
    <name evidence="7" type="primary">hemL</name>
    <name evidence="8" type="ORF">HNQ77_003452</name>
</gene>
<dbReference type="InterPro" id="IPR015422">
    <property type="entry name" value="PyrdxlP-dep_Trfase_small"/>
</dbReference>
<keyword evidence="6 7" id="KW-0627">Porphyrin biosynthesis</keyword>
<accession>A0A841K2V5</accession>
<evidence type="ECO:0000256" key="5">
    <source>
        <dbReference type="ARBA" id="ARBA00023235"/>
    </source>
</evidence>
<name>A0A841K2V5_9BACT</name>
<sequence>MKLTRSRTLQQRAEKLLPGGVDSPVRAFRAVGGEPPFVVHGEGAFLWDEDGNRYIDYFGSWGPMILGHAFPPAVEAIQQAAGRSASFGASTAAEGDLAELVVKAFPSIEKLRFVSSGTEATMSAIRLARAFTGRKYVIKFEGCYHGHSDGLLVKAGSGVATFGIPGSAGVPEEIAGLTLALPFNDIDAVQAAFAKYKNQIACIILEPVVGNAGTIAPAEGYLEALRAITTLEGSLLIFDEVMTGFRLALGGAQELYRILPDLTTLGKIVGGGLPCAAFGGRAEIINMLAPLGPVYQAGTLSGNPLAMAAGIATVGHLIAHRAEVYSQLESMSEAVAEGVAVEAAKAGVALTTNRVGAMWTWFFTAEPVTDFATAAASDTAAFARFHRAMLEQGVWLPCSQYEAVFLSTAHTIENLEQTIQAAKAAFAAVAESQGQSVSA</sequence>
<dbReference type="NCBIfam" id="TIGR00713">
    <property type="entry name" value="hemL"/>
    <property type="match status" value="1"/>
</dbReference>
<dbReference type="GO" id="GO:0006782">
    <property type="term" value="P:protoporphyrinogen IX biosynthetic process"/>
    <property type="evidence" value="ECO:0007669"/>
    <property type="project" value="UniProtKB-UniRule"/>
</dbReference>
<evidence type="ECO:0000256" key="7">
    <source>
        <dbReference type="HAMAP-Rule" id="MF_00375"/>
    </source>
</evidence>
<comment type="cofactor">
    <cofactor evidence="1 7">
        <name>pyridoxal 5'-phosphate</name>
        <dbReference type="ChEBI" id="CHEBI:597326"/>
    </cofactor>
</comment>
<dbReference type="Pfam" id="PF00202">
    <property type="entry name" value="Aminotran_3"/>
    <property type="match status" value="1"/>
</dbReference>
<dbReference type="SUPFAM" id="SSF53383">
    <property type="entry name" value="PLP-dependent transferases"/>
    <property type="match status" value="1"/>
</dbReference>
<dbReference type="CDD" id="cd00610">
    <property type="entry name" value="OAT_like"/>
    <property type="match status" value="1"/>
</dbReference>
<comment type="subunit">
    <text evidence="7">Homodimer.</text>
</comment>
<organism evidence="8 9">
    <name type="scientific">Silvibacterium bohemicum</name>
    <dbReference type="NCBI Taxonomy" id="1577686"/>
    <lineage>
        <taxon>Bacteria</taxon>
        <taxon>Pseudomonadati</taxon>
        <taxon>Acidobacteriota</taxon>
        <taxon>Terriglobia</taxon>
        <taxon>Terriglobales</taxon>
        <taxon>Acidobacteriaceae</taxon>
        <taxon>Silvibacterium</taxon>
    </lineage>
</organism>
<keyword evidence="7" id="KW-0963">Cytoplasm</keyword>
<evidence type="ECO:0000256" key="4">
    <source>
        <dbReference type="ARBA" id="ARBA00022898"/>
    </source>
</evidence>
<reference evidence="8 9" key="1">
    <citation type="submission" date="2020-08" db="EMBL/GenBank/DDBJ databases">
        <title>Genomic Encyclopedia of Type Strains, Phase IV (KMG-IV): sequencing the most valuable type-strain genomes for metagenomic binning, comparative biology and taxonomic classification.</title>
        <authorList>
            <person name="Goeker M."/>
        </authorList>
    </citation>
    <scope>NUCLEOTIDE SEQUENCE [LARGE SCALE GENOMIC DNA]</scope>
    <source>
        <strain evidence="8 9">DSM 103733</strain>
    </source>
</reference>
<dbReference type="InterPro" id="IPR004639">
    <property type="entry name" value="4pyrrol_synth_GluAld_NH2Trfase"/>
</dbReference>
<comment type="catalytic activity">
    <reaction evidence="7">
        <text>(S)-4-amino-5-oxopentanoate = 5-aminolevulinate</text>
        <dbReference type="Rhea" id="RHEA:14265"/>
        <dbReference type="ChEBI" id="CHEBI:57501"/>
        <dbReference type="ChEBI" id="CHEBI:356416"/>
        <dbReference type="EC" id="5.4.3.8"/>
    </reaction>
</comment>
<comment type="similarity">
    <text evidence="3 7">Belongs to the class-III pyridoxal-phosphate-dependent aminotransferase family. HemL subfamily.</text>
</comment>
<dbReference type="RefSeq" id="WP_050060570.1">
    <property type="nucleotide sequence ID" value="NZ_JACHEK010000007.1"/>
</dbReference>
<dbReference type="Gene3D" id="3.90.1150.10">
    <property type="entry name" value="Aspartate Aminotransferase, domain 1"/>
    <property type="match status" value="1"/>
</dbReference>
<evidence type="ECO:0000313" key="9">
    <source>
        <dbReference type="Proteomes" id="UP000538666"/>
    </source>
</evidence>
<feature type="modified residue" description="N6-(pyridoxal phosphate)lysine" evidence="7">
    <location>
        <position position="267"/>
    </location>
</feature>
<dbReference type="GO" id="GO:0042286">
    <property type="term" value="F:glutamate-1-semialdehyde 2,1-aminomutase activity"/>
    <property type="evidence" value="ECO:0007669"/>
    <property type="project" value="UniProtKB-UniRule"/>
</dbReference>
<keyword evidence="4 7" id="KW-0663">Pyridoxal phosphate</keyword>
<dbReference type="FunFam" id="3.40.640.10:FF:000021">
    <property type="entry name" value="Glutamate-1-semialdehyde 2,1-aminomutase"/>
    <property type="match status" value="1"/>
</dbReference>
<keyword evidence="5 7" id="KW-0413">Isomerase</keyword>
<dbReference type="NCBIfam" id="NF000818">
    <property type="entry name" value="PRK00062.1"/>
    <property type="match status" value="1"/>
</dbReference>
<keyword evidence="9" id="KW-1185">Reference proteome</keyword>
<dbReference type="GO" id="GO:0030170">
    <property type="term" value="F:pyridoxal phosphate binding"/>
    <property type="evidence" value="ECO:0007669"/>
    <property type="project" value="InterPro"/>
</dbReference>
<dbReference type="Gene3D" id="3.40.640.10">
    <property type="entry name" value="Type I PLP-dependent aspartate aminotransferase-like (Major domain)"/>
    <property type="match status" value="1"/>
</dbReference>
<dbReference type="InterPro" id="IPR049704">
    <property type="entry name" value="Aminotrans_3_PPA_site"/>
</dbReference>
<dbReference type="OrthoDB" id="9807885at2"/>
<dbReference type="InterPro" id="IPR005814">
    <property type="entry name" value="Aminotrans_3"/>
</dbReference>
<dbReference type="PROSITE" id="PS00600">
    <property type="entry name" value="AA_TRANSFER_CLASS_3"/>
    <property type="match status" value="1"/>
</dbReference>